<dbReference type="InterPro" id="IPR058912">
    <property type="entry name" value="HTH_animal"/>
</dbReference>
<evidence type="ECO:0000313" key="3">
    <source>
        <dbReference type="Proteomes" id="UP001431783"/>
    </source>
</evidence>
<accession>A0AAW1U4B6</accession>
<dbReference type="PANTHER" id="PTHR21301">
    <property type="entry name" value="REVERSE TRANSCRIPTASE"/>
    <property type="match status" value="1"/>
</dbReference>
<dbReference type="Proteomes" id="UP001431783">
    <property type="component" value="Unassembled WGS sequence"/>
</dbReference>
<sequence length="172" mass="20012">MNGDSLNREFLSRQEKETQALFSSPLKPKCWLRYVDDIFAIWPPHGRECLDNFLLHLNSIHPSKQFTIEVKNNMSLPFLDVMTTKLPTQGFSHSVFFRKSTHTYRYLNVQSHHQPSQHNSVIRSLISRSIRLSDNTNRQTELNFLKQVLSQNGYNNTQINSNILNSPILAQL</sequence>
<dbReference type="PANTHER" id="PTHR21301:SF11">
    <property type="entry name" value="GIY-YIG DOMAIN-CONTAINING PROTEIN"/>
    <property type="match status" value="1"/>
</dbReference>
<dbReference type="EMBL" id="JARQZJ010000049">
    <property type="protein sequence ID" value="KAK9878546.1"/>
    <property type="molecule type" value="Genomic_DNA"/>
</dbReference>
<evidence type="ECO:0000313" key="2">
    <source>
        <dbReference type="EMBL" id="KAK9878546.1"/>
    </source>
</evidence>
<dbReference type="AlphaFoldDB" id="A0AAW1U4B6"/>
<reference evidence="2 3" key="1">
    <citation type="submission" date="2023-03" db="EMBL/GenBank/DDBJ databases">
        <title>Genome insight into feeding habits of ladybird beetles.</title>
        <authorList>
            <person name="Li H.-S."/>
            <person name="Huang Y.-H."/>
            <person name="Pang H."/>
        </authorList>
    </citation>
    <scope>NUCLEOTIDE SEQUENCE [LARGE SCALE GENOMIC DNA]</scope>
    <source>
        <strain evidence="2">SYSU_2023b</strain>
        <tissue evidence="2">Whole body</tissue>
    </source>
</reference>
<feature type="domain" description="Helix-turn-helix" evidence="1">
    <location>
        <begin position="105"/>
        <end position="163"/>
    </location>
</feature>
<comment type="caution">
    <text evidence="2">The sequence shown here is derived from an EMBL/GenBank/DDBJ whole genome shotgun (WGS) entry which is preliminary data.</text>
</comment>
<keyword evidence="3" id="KW-1185">Reference proteome</keyword>
<evidence type="ECO:0000259" key="1">
    <source>
        <dbReference type="Pfam" id="PF26215"/>
    </source>
</evidence>
<name>A0AAW1U4B6_9CUCU</name>
<proteinExistence type="predicted"/>
<protein>
    <recommendedName>
        <fullName evidence="1">Helix-turn-helix domain-containing protein</fullName>
    </recommendedName>
</protein>
<gene>
    <name evidence="2" type="ORF">WA026_022442</name>
</gene>
<organism evidence="2 3">
    <name type="scientific">Henosepilachna vigintioctopunctata</name>
    <dbReference type="NCBI Taxonomy" id="420089"/>
    <lineage>
        <taxon>Eukaryota</taxon>
        <taxon>Metazoa</taxon>
        <taxon>Ecdysozoa</taxon>
        <taxon>Arthropoda</taxon>
        <taxon>Hexapoda</taxon>
        <taxon>Insecta</taxon>
        <taxon>Pterygota</taxon>
        <taxon>Neoptera</taxon>
        <taxon>Endopterygota</taxon>
        <taxon>Coleoptera</taxon>
        <taxon>Polyphaga</taxon>
        <taxon>Cucujiformia</taxon>
        <taxon>Coccinelloidea</taxon>
        <taxon>Coccinellidae</taxon>
        <taxon>Epilachninae</taxon>
        <taxon>Epilachnini</taxon>
        <taxon>Henosepilachna</taxon>
    </lineage>
</organism>
<dbReference type="Pfam" id="PF26215">
    <property type="entry name" value="HTH_animal"/>
    <property type="match status" value="1"/>
</dbReference>